<gene>
    <name evidence="3" type="ORF">E7512_09635</name>
</gene>
<comment type="caution">
    <text evidence="3">The sequence shown here is derived from an EMBL/GenBank/DDBJ whole genome shotgun (WGS) entry which is preliminary data.</text>
</comment>
<dbReference type="AlphaFoldDB" id="A0A928KSM9"/>
<reference evidence="3" key="1">
    <citation type="submission" date="2019-04" db="EMBL/GenBank/DDBJ databases">
        <title>Evolution of Biomass-Degrading Anaerobic Consortia Revealed by Metagenomics.</title>
        <authorList>
            <person name="Peng X."/>
        </authorList>
    </citation>
    <scope>NUCLEOTIDE SEQUENCE</scope>
    <source>
        <strain evidence="3">SIG551</strain>
    </source>
</reference>
<sequence>MRKILKLKKMFVLGAVLVLCLALLTACSGGQKKLSDDFDQDQVQEATAKVIDAVNAKDGDALRELSDDKMKSALTDDALAAVYKAIGEGGAFQEIKEINIAGASDKDTKEAYAVAVARAQYEKKAFIYTISFTKDMKLAGLYYK</sequence>
<organism evidence="3 4">
    <name type="scientific">Faecalispora sporosphaeroides</name>
    <dbReference type="NCBI Taxonomy" id="1549"/>
    <lineage>
        <taxon>Bacteria</taxon>
        <taxon>Bacillati</taxon>
        <taxon>Bacillota</taxon>
        <taxon>Clostridia</taxon>
        <taxon>Eubacteriales</taxon>
        <taxon>Oscillospiraceae</taxon>
        <taxon>Faecalispora</taxon>
    </lineage>
</organism>
<feature type="chain" id="PRO_5037588998" evidence="1">
    <location>
        <begin position="29"/>
        <end position="144"/>
    </location>
</feature>
<evidence type="ECO:0000259" key="2">
    <source>
        <dbReference type="Pfam" id="PF13026"/>
    </source>
</evidence>
<dbReference type="Gene3D" id="3.10.450.590">
    <property type="match status" value="1"/>
</dbReference>
<feature type="domain" description="DUF3887" evidence="2">
    <location>
        <begin position="48"/>
        <end position="141"/>
    </location>
</feature>
<dbReference type="RefSeq" id="WP_326840535.1">
    <property type="nucleotide sequence ID" value="NZ_SVNY01000004.1"/>
</dbReference>
<dbReference type="PROSITE" id="PS51257">
    <property type="entry name" value="PROKAR_LIPOPROTEIN"/>
    <property type="match status" value="1"/>
</dbReference>
<dbReference type="Proteomes" id="UP000754750">
    <property type="component" value="Unassembled WGS sequence"/>
</dbReference>
<accession>A0A928KSM9</accession>
<name>A0A928KSM9_9FIRM</name>
<feature type="signal peptide" evidence="1">
    <location>
        <begin position="1"/>
        <end position="28"/>
    </location>
</feature>
<evidence type="ECO:0000313" key="4">
    <source>
        <dbReference type="Proteomes" id="UP000754750"/>
    </source>
</evidence>
<keyword evidence="1" id="KW-0732">Signal</keyword>
<dbReference type="InterPro" id="IPR024981">
    <property type="entry name" value="DUF3887"/>
</dbReference>
<protein>
    <submittedName>
        <fullName evidence="3">DUF3887 domain-containing protein</fullName>
    </submittedName>
</protein>
<evidence type="ECO:0000256" key="1">
    <source>
        <dbReference type="SAM" id="SignalP"/>
    </source>
</evidence>
<dbReference type="EMBL" id="SVNY01000004">
    <property type="protein sequence ID" value="MBE6833825.1"/>
    <property type="molecule type" value="Genomic_DNA"/>
</dbReference>
<evidence type="ECO:0000313" key="3">
    <source>
        <dbReference type="EMBL" id="MBE6833825.1"/>
    </source>
</evidence>
<dbReference type="Pfam" id="PF13026">
    <property type="entry name" value="DUF3887"/>
    <property type="match status" value="1"/>
</dbReference>
<proteinExistence type="predicted"/>